<evidence type="ECO:0000256" key="1">
    <source>
        <dbReference type="SAM" id="SignalP"/>
    </source>
</evidence>
<feature type="signal peptide" evidence="1">
    <location>
        <begin position="1"/>
        <end position="20"/>
    </location>
</feature>
<dbReference type="Proteomes" id="UP000308530">
    <property type="component" value="Chromosome"/>
</dbReference>
<dbReference type="RefSeq" id="WP_138286334.1">
    <property type="nucleotide sequence ID" value="NZ_CP058350.1"/>
</dbReference>
<dbReference type="EMBL" id="CP058350">
    <property type="protein sequence ID" value="QLF70780.1"/>
    <property type="molecule type" value="Genomic_DNA"/>
</dbReference>
<keyword evidence="3" id="KW-1185">Reference proteome</keyword>
<evidence type="ECO:0000313" key="2">
    <source>
        <dbReference type="EMBL" id="QLF70780.1"/>
    </source>
</evidence>
<protein>
    <submittedName>
        <fullName evidence="2">Uncharacterized protein</fullName>
    </submittedName>
</protein>
<feature type="chain" id="PRO_5047230956" evidence="1">
    <location>
        <begin position="21"/>
        <end position="81"/>
    </location>
</feature>
<accession>A0ABX6QRI7</accession>
<organism evidence="2 3">
    <name type="scientific">Peteryoungia desertarenae</name>
    <dbReference type="NCBI Taxonomy" id="1813451"/>
    <lineage>
        <taxon>Bacteria</taxon>
        <taxon>Pseudomonadati</taxon>
        <taxon>Pseudomonadota</taxon>
        <taxon>Alphaproteobacteria</taxon>
        <taxon>Hyphomicrobiales</taxon>
        <taxon>Rhizobiaceae</taxon>
        <taxon>Peteryoungia</taxon>
    </lineage>
</organism>
<proteinExistence type="predicted"/>
<sequence length="81" mass="8385">MKTIISAAVLAVVAAPAAFASLAPIEGSLNYNAPVQLQQAPVGSTVLHTFNDGSGRDVREVYKVNADKTVTLVTRSISNAS</sequence>
<keyword evidence="1" id="KW-0732">Signal</keyword>
<evidence type="ECO:0000313" key="3">
    <source>
        <dbReference type="Proteomes" id="UP000308530"/>
    </source>
</evidence>
<gene>
    <name evidence="2" type="ORF">FE840_015215</name>
</gene>
<reference evidence="2 3" key="1">
    <citation type="submission" date="2020-06" db="EMBL/GenBank/DDBJ databases">
        <title>Genome sequence of Rhizobium sp strain ADMK78.</title>
        <authorList>
            <person name="Rahi P."/>
        </authorList>
    </citation>
    <scope>NUCLEOTIDE SEQUENCE [LARGE SCALE GENOMIC DNA]</scope>
    <source>
        <strain evidence="2 3">ADMK78</strain>
    </source>
</reference>
<name>A0ABX6QRI7_9HYPH</name>